<accession>A0ABV6JR00</accession>
<feature type="region of interest" description="Disordered" evidence="1">
    <location>
        <begin position="296"/>
        <end position="343"/>
    </location>
</feature>
<name>A0ABV6JR00_9PROT</name>
<comment type="caution">
    <text evidence="2">The sequence shown here is derived from an EMBL/GenBank/DDBJ whole genome shotgun (WGS) entry which is preliminary data.</text>
</comment>
<gene>
    <name evidence="2" type="ORF">ACFFGY_00755</name>
</gene>
<evidence type="ECO:0000313" key="3">
    <source>
        <dbReference type="Proteomes" id="UP001589865"/>
    </source>
</evidence>
<dbReference type="Proteomes" id="UP001589865">
    <property type="component" value="Unassembled WGS sequence"/>
</dbReference>
<dbReference type="EMBL" id="JBHLUN010000001">
    <property type="protein sequence ID" value="MFC0406756.1"/>
    <property type="molecule type" value="Genomic_DNA"/>
</dbReference>
<dbReference type="RefSeq" id="WP_377042436.1">
    <property type="nucleotide sequence ID" value="NZ_JBHLUN010000001.1"/>
</dbReference>
<protein>
    <submittedName>
        <fullName evidence="2">Uncharacterized protein</fullName>
    </submittedName>
</protein>
<sequence>MPSLPPSSTPPGGDPKPRRPAAPRGGAQAGSGTPGAPAWGMPGPDRPKNGVPDHTASGSGEAAGDSGPDASKPGTGRAAAARAGSKPAPNSPRCGVCGTESRQPRPRPVAPEQAPDLDLRPGEPLRSTMEFWLQQCPHCGYSAPDIARAHPAVAQAVAAAPFRALVNDTAHPLLARRFLAWAHVLEESGALHAAAEATLQAAWVADDEAMPELARTWRLEAVALWRSGPPLSQEQSVRVVDALRRAGAWDDAASSCRNAQAGLSASPGGGLPSDPATQVLGLEARLIAAHDDGRHTLASALPPPARRPHVTHQGSSSEAPPPRRDGSAGDGLLGRLRRWLGRS</sequence>
<evidence type="ECO:0000313" key="2">
    <source>
        <dbReference type="EMBL" id="MFC0406756.1"/>
    </source>
</evidence>
<proteinExistence type="predicted"/>
<evidence type="ECO:0000256" key="1">
    <source>
        <dbReference type="SAM" id="MobiDB-lite"/>
    </source>
</evidence>
<keyword evidence="3" id="KW-1185">Reference proteome</keyword>
<feature type="compositionally biased region" description="Low complexity" evidence="1">
    <location>
        <begin position="56"/>
        <end position="84"/>
    </location>
</feature>
<reference evidence="2 3" key="1">
    <citation type="submission" date="2024-09" db="EMBL/GenBank/DDBJ databases">
        <authorList>
            <person name="Sun Q."/>
            <person name="Mori K."/>
        </authorList>
    </citation>
    <scope>NUCLEOTIDE SEQUENCE [LARGE SCALE GENOMIC DNA]</scope>
    <source>
        <strain evidence="2 3">TBRC 5777</strain>
    </source>
</reference>
<feature type="region of interest" description="Disordered" evidence="1">
    <location>
        <begin position="1"/>
        <end position="122"/>
    </location>
</feature>
<feature type="compositionally biased region" description="Pro residues" evidence="1">
    <location>
        <begin position="1"/>
        <end position="14"/>
    </location>
</feature>
<organism evidence="2 3">
    <name type="scientific">Roseomonas elaeocarpi</name>
    <dbReference type="NCBI Taxonomy" id="907779"/>
    <lineage>
        <taxon>Bacteria</taxon>
        <taxon>Pseudomonadati</taxon>
        <taxon>Pseudomonadota</taxon>
        <taxon>Alphaproteobacteria</taxon>
        <taxon>Acetobacterales</taxon>
        <taxon>Roseomonadaceae</taxon>
        <taxon>Roseomonas</taxon>
    </lineage>
</organism>